<dbReference type="AlphaFoldDB" id="A0A8K0TF72"/>
<reference evidence="1" key="1">
    <citation type="journal article" date="2021" name="Nat. Commun.">
        <title>Genetic determinants of endophytism in the Arabidopsis root mycobiome.</title>
        <authorList>
            <person name="Mesny F."/>
            <person name="Miyauchi S."/>
            <person name="Thiergart T."/>
            <person name="Pickel B."/>
            <person name="Atanasova L."/>
            <person name="Karlsson M."/>
            <person name="Huettel B."/>
            <person name="Barry K.W."/>
            <person name="Haridas S."/>
            <person name="Chen C."/>
            <person name="Bauer D."/>
            <person name="Andreopoulos W."/>
            <person name="Pangilinan J."/>
            <person name="LaButti K."/>
            <person name="Riley R."/>
            <person name="Lipzen A."/>
            <person name="Clum A."/>
            <person name="Drula E."/>
            <person name="Henrissat B."/>
            <person name="Kohler A."/>
            <person name="Grigoriev I.V."/>
            <person name="Martin F.M."/>
            <person name="Hacquard S."/>
        </authorList>
    </citation>
    <scope>NUCLEOTIDE SEQUENCE</scope>
    <source>
        <strain evidence="1">MPI-CAGE-AT-0016</strain>
    </source>
</reference>
<dbReference type="SUPFAM" id="SSF54637">
    <property type="entry name" value="Thioesterase/thiol ester dehydrase-isomerase"/>
    <property type="match status" value="1"/>
</dbReference>
<evidence type="ECO:0000313" key="1">
    <source>
        <dbReference type="EMBL" id="KAH7361375.1"/>
    </source>
</evidence>
<evidence type="ECO:0000313" key="2">
    <source>
        <dbReference type="Proteomes" id="UP000813385"/>
    </source>
</evidence>
<dbReference type="PANTHER" id="PTHR28152:SF1">
    <property type="entry name" value="HYDROXYACYL-THIOESTER DEHYDRATASE TYPE 2, MITOCHONDRIAL"/>
    <property type="match status" value="1"/>
</dbReference>
<name>A0A8K0TF72_9PEZI</name>
<dbReference type="Gene3D" id="3.10.129.10">
    <property type="entry name" value="Hotdog Thioesterase"/>
    <property type="match status" value="1"/>
</dbReference>
<dbReference type="InterPro" id="IPR052741">
    <property type="entry name" value="Mitochondrial_HTD2"/>
</dbReference>
<dbReference type="InterPro" id="IPR029069">
    <property type="entry name" value="HotDog_dom_sf"/>
</dbReference>
<gene>
    <name evidence="1" type="ORF">B0T11DRAFT_278837</name>
</gene>
<protein>
    <submittedName>
        <fullName evidence="1">Uncharacterized protein</fullName>
    </submittedName>
</protein>
<dbReference type="Proteomes" id="UP000813385">
    <property type="component" value="Unassembled WGS sequence"/>
</dbReference>
<dbReference type="GO" id="GO:0019171">
    <property type="term" value="F:(3R)-hydroxyacyl-[acyl-carrier-protein] dehydratase activity"/>
    <property type="evidence" value="ECO:0007669"/>
    <property type="project" value="TreeGrafter"/>
</dbReference>
<organism evidence="1 2">
    <name type="scientific">Plectosphaerella cucumerina</name>
    <dbReference type="NCBI Taxonomy" id="40658"/>
    <lineage>
        <taxon>Eukaryota</taxon>
        <taxon>Fungi</taxon>
        <taxon>Dikarya</taxon>
        <taxon>Ascomycota</taxon>
        <taxon>Pezizomycotina</taxon>
        <taxon>Sordariomycetes</taxon>
        <taxon>Hypocreomycetidae</taxon>
        <taxon>Glomerellales</taxon>
        <taxon>Plectosphaerellaceae</taxon>
        <taxon>Plectosphaerella</taxon>
    </lineage>
</organism>
<comment type="caution">
    <text evidence="1">The sequence shown here is derived from an EMBL/GenBank/DDBJ whole genome shotgun (WGS) entry which is preliminary data.</text>
</comment>
<proteinExistence type="predicted"/>
<dbReference type="OrthoDB" id="3257538at2759"/>
<dbReference type="PANTHER" id="PTHR28152">
    <property type="entry name" value="HYDROXYACYL-THIOESTER DEHYDRATASE TYPE 2, MITOCHONDRIAL"/>
    <property type="match status" value="1"/>
</dbReference>
<dbReference type="GO" id="GO:0005739">
    <property type="term" value="C:mitochondrion"/>
    <property type="evidence" value="ECO:0007669"/>
    <property type="project" value="TreeGrafter"/>
</dbReference>
<accession>A0A8K0TF72</accession>
<sequence>MSNIRMCRRARARLSVILNYSSSHRAYSSSSKVAANILGRKKNIPDYISPTNSRLLSISLCDYLPAECLAPLPSLAGASGDLFEPMPQGHHVVYFPLQTQPSKLHADGTDMDHWPGEPFERRMWAGGEVTFRQGWGRELQLDACPATCVESIDDVRLPAMSDNGTSDSNAKAFVDVWRRYSKVGSRMSPAIVERRTLVFFPRESQDTLKVHRPEKVVTAPHKPDYTISLTPTRALLANFSALSYNAHSIHLDTSLAHAEGHRGLLVQGPLSLTLMLAALRGQLVSEDATTRQATKWIGYRNLAPLYCDEPLTVCLREKGRQEAINEGERRWDVWIEGKSGGMAVKGTATTNDM</sequence>
<keyword evidence="2" id="KW-1185">Reference proteome</keyword>
<dbReference type="EMBL" id="JAGPXD010000003">
    <property type="protein sequence ID" value="KAH7361375.1"/>
    <property type="molecule type" value="Genomic_DNA"/>
</dbReference>